<dbReference type="PANTHER" id="PTHR12418:SF19">
    <property type="entry name" value="ACYL-COENZYME A THIOESTERASE THEM4"/>
    <property type="match status" value="1"/>
</dbReference>
<keyword evidence="5" id="KW-0175">Coiled coil</keyword>
<proteinExistence type="predicted"/>
<reference evidence="7 8" key="1">
    <citation type="submission" date="2012-09" db="EMBL/GenBank/DDBJ databases">
        <title>Genome Sequence of alkane-degrading Bacterium Alcanivorax venustensis ISO4.</title>
        <authorList>
            <person name="Lai Q."/>
            <person name="Shao Z."/>
        </authorList>
    </citation>
    <scope>NUCLEOTIDE SEQUENCE [LARGE SCALE GENOMIC DNA]</scope>
    <source>
        <strain evidence="7 8">ISO4</strain>
    </source>
</reference>
<dbReference type="EMBL" id="ARXR01000009">
    <property type="protein sequence ID" value="MBF5052865.1"/>
    <property type="molecule type" value="Genomic_DNA"/>
</dbReference>
<comment type="caution">
    <text evidence="7">The sequence shown here is derived from an EMBL/GenBank/DDBJ whole genome shotgun (WGS) entry which is preliminary data.</text>
</comment>
<dbReference type="Proteomes" id="UP000644441">
    <property type="component" value="Unassembled WGS sequence"/>
</dbReference>
<evidence type="ECO:0000256" key="4">
    <source>
        <dbReference type="ARBA" id="ARBA00023098"/>
    </source>
</evidence>
<dbReference type="Pfam" id="PF22636">
    <property type="entry name" value="FlK"/>
    <property type="match status" value="1"/>
</dbReference>
<organism evidence="7 8">
    <name type="scientific">Alloalcanivorax venustensis ISO4</name>
    <dbReference type="NCBI Taxonomy" id="1177184"/>
    <lineage>
        <taxon>Bacteria</taxon>
        <taxon>Pseudomonadati</taxon>
        <taxon>Pseudomonadota</taxon>
        <taxon>Gammaproteobacteria</taxon>
        <taxon>Oceanospirillales</taxon>
        <taxon>Alcanivoracaceae</taxon>
        <taxon>Alloalcanivorax</taxon>
    </lineage>
</organism>
<evidence type="ECO:0000256" key="5">
    <source>
        <dbReference type="SAM" id="Coils"/>
    </source>
</evidence>
<keyword evidence="4" id="KW-0443">Lipid metabolism</keyword>
<evidence type="ECO:0000259" key="6">
    <source>
        <dbReference type="Pfam" id="PF22636"/>
    </source>
</evidence>
<name>A0ABS0AFD1_9GAMM</name>
<keyword evidence="3" id="KW-0276">Fatty acid metabolism</keyword>
<evidence type="ECO:0000256" key="3">
    <source>
        <dbReference type="ARBA" id="ARBA00022832"/>
    </source>
</evidence>
<gene>
    <name evidence="7" type="ORF">ISO4_01467</name>
</gene>
<feature type="coiled-coil region" evidence="5">
    <location>
        <begin position="26"/>
        <end position="70"/>
    </location>
</feature>
<evidence type="ECO:0000256" key="1">
    <source>
        <dbReference type="ARBA" id="ARBA00022490"/>
    </source>
</evidence>
<dbReference type="InterPro" id="IPR029069">
    <property type="entry name" value="HotDog_dom_sf"/>
</dbReference>
<keyword evidence="1" id="KW-0963">Cytoplasm</keyword>
<dbReference type="Gene3D" id="3.10.129.10">
    <property type="entry name" value="Hotdog Thioesterase"/>
    <property type="match status" value="1"/>
</dbReference>
<sequence>MADEMYNYFDMLIAESPEPTAVSERRRELASELKAISEQLIRLDADEAALAEYTEQARALRERLEGHGHRSMRDILGRLIVGKGSRQDALDMADFEILTGQATPLSPPLELWLDGDTVRGRATFGRLFMGPPGKVHGGVLSLALDMLMAKCQDFVTGLGMTGTLNIRYMAPTPLNTEIRFESRVTKVEGRKLLTEAKVFAGDTQTVSATGVWISSQGNYQLRDAYAHLAEPADNDRETA</sequence>
<keyword evidence="8" id="KW-1185">Reference proteome</keyword>
<dbReference type="SUPFAM" id="SSF54637">
    <property type="entry name" value="Thioesterase/thiol ester dehydrase-isomerase"/>
    <property type="match status" value="1"/>
</dbReference>
<evidence type="ECO:0000313" key="7">
    <source>
        <dbReference type="EMBL" id="MBF5052865.1"/>
    </source>
</evidence>
<dbReference type="RefSeq" id="WP_142948578.1">
    <property type="nucleotide sequence ID" value="NZ_ARXR01000009.1"/>
</dbReference>
<dbReference type="PANTHER" id="PTHR12418">
    <property type="entry name" value="ACYL-COENZYME A THIOESTERASE THEM4"/>
    <property type="match status" value="1"/>
</dbReference>
<keyword evidence="2" id="KW-0378">Hydrolase</keyword>
<dbReference type="InterPro" id="IPR054485">
    <property type="entry name" value="FlK-like_dom"/>
</dbReference>
<evidence type="ECO:0000256" key="2">
    <source>
        <dbReference type="ARBA" id="ARBA00022801"/>
    </source>
</evidence>
<protein>
    <recommendedName>
        <fullName evidence="6">Fluoroacetyl-CoA-specific thioesterase-like domain-containing protein</fullName>
    </recommendedName>
</protein>
<dbReference type="CDD" id="cd03443">
    <property type="entry name" value="PaaI_thioesterase"/>
    <property type="match status" value="1"/>
</dbReference>
<dbReference type="InterPro" id="IPR052365">
    <property type="entry name" value="THEM4/THEM5_acyl-CoA_thioest"/>
</dbReference>
<accession>A0ABS0AFD1</accession>
<evidence type="ECO:0000313" key="8">
    <source>
        <dbReference type="Proteomes" id="UP000644441"/>
    </source>
</evidence>
<feature type="domain" description="Fluoroacetyl-CoA-specific thioesterase-like" evidence="6">
    <location>
        <begin position="162"/>
        <end position="205"/>
    </location>
</feature>
<dbReference type="GeneID" id="99766172"/>